<proteinExistence type="predicted"/>
<dbReference type="InterPro" id="IPR018763">
    <property type="entry name" value="DUF2334"/>
</dbReference>
<evidence type="ECO:0000313" key="3">
    <source>
        <dbReference type="Proteomes" id="UP001143480"/>
    </source>
</evidence>
<sequence>MRKLSALLGLVLVAVLGLAAPASAVTVAKTVSGAGAAGSSASTKTLVLYDYTGEYAWLGEDYGMMATNLVSHFGAWTAHPVGSYTTGELAKYSAVVYVGSTYDEPIPTAFLDDVLATTKPVVWLYDNIWQLTARSSDFATKYGYTWKGFDVSTVAEVDYKGTALTRDTRNLAGIMDYAVYDSAKAVSVADAVRADGTKFPWGIKSGNLTYIGEIPFSYITSNDRYLAFSDLLYDALAPKTAERHRALVRIEDVGPDADPAELRAVADYLSSKKIPFTVAVYSRYRDPKGVNNNGKAEDYTLRQRPLVVSALKYMQSKGGTLLMHGYTHQLDALNNPYDGVSANDFEFFLAHVDANDAVIYDGPVKNDSALNVTARVTASRADWMMAGLTQPTIFEPPHYAASALDYKTINTLFGTRYDRGLYFPGVLSGTAVDNSVSHMVGQFFPYTVRDVYGSTVIPENIGNIEPEPFNQHPAVLPADLIANAKANLAVRDGVASFFYHPYLGTSYLQQTVDGIQGLGYTFVSAAAMTTVA</sequence>
<keyword evidence="1" id="KW-0732">Signal</keyword>
<keyword evidence="3" id="KW-1185">Reference proteome</keyword>
<feature type="chain" id="PRO_5040777650" evidence="1">
    <location>
        <begin position="25"/>
        <end position="532"/>
    </location>
</feature>
<accession>A0A9W6NPM6</accession>
<dbReference type="EMBL" id="BSFP01000042">
    <property type="protein sequence ID" value="GLL04227.1"/>
    <property type="molecule type" value="Genomic_DNA"/>
</dbReference>
<gene>
    <name evidence="2" type="ORF">GCM10017581_059740</name>
</gene>
<name>A0A9W6NPM6_9ACTN</name>
<protein>
    <submittedName>
        <fullName evidence="2">Cell wall anchor</fullName>
    </submittedName>
</protein>
<dbReference type="Pfam" id="PF10096">
    <property type="entry name" value="DUF2334"/>
    <property type="match status" value="1"/>
</dbReference>
<reference evidence="2" key="2">
    <citation type="submission" date="2023-01" db="EMBL/GenBank/DDBJ databases">
        <authorList>
            <person name="Sun Q."/>
            <person name="Evtushenko L."/>
        </authorList>
    </citation>
    <scope>NUCLEOTIDE SEQUENCE</scope>
    <source>
        <strain evidence="2">VKM Ac-1321</strain>
    </source>
</reference>
<dbReference type="RefSeq" id="WP_261963665.1">
    <property type="nucleotide sequence ID" value="NZ_BAAAXA010000003.1"/>
</dbReference>
<feature type="signal peptide" evidence="1">
    <location>
        <begin position="1"/>
        <end position="24"/>
    </location>
</feature>
<reference evidence="2" key="1">
    <citation type="journal article" date="2014" name="Int. J. Syst. Evol. Microbiol.">
        <title>Complete genome sequence of Corynebacterium casei LMG S-19264T (=DSM 44701T), isolated from a smear-ripened cheese.</title>
        <authorList>
            <consortium name="US DOE Joint Genome Institute (JGI-PGF)"/>
            <person name="Walter F."/>
            <person name="Albersmeier A."/>
            <person name="Kalinowski J."/>
            <person name="Ruckert C."/>
        </authorList>
    </citation>
    <scope>NUCLEOTIDE SEQUENCE</scope>
    <source>
        <strain evidence="2">VKM Ac-1321</strain>
    </source>
</reference>
<dbReference type="Proteomes" id="UP001143480">
    <property type="component" value="Unassembled WGS sequence"/>
</dbReference>
<organism evidence="2 3">
    <name type="scientific">Dactylosporangium matsuzakiense</name>
    <dbReference type="NCBI Taxonomy" id="53360"/>
    <lineage>
        <taxon>Bacteria</taxon>
        <taxon>Bacillati</taxon>
        <taxon>Actinomycetota</taxon>
        <taxon>Actinomycetes</taxon>
        <taxon>Micromonosporales</taxon>
        <taxon>Micromonosporaceae</taxon>
        <taxon>Dactylosporangium</taxon>
    </lineage>
</organism>
<dbReference type="CDD" id="cd10923">
    <property type="entry name" value="CE4_COG5298"/>
    <property type="match status" value="1"/>
</dbReference>
<evidence type="ECO:0000313" key="2">
    <source>
        <dbReference type="EMBL" id="GLL04227.1"/>
    </source>
</evidence>
<dbReference type="AlphaFoldDB" id="A0A9W6NPM6"/>
<comment type="caution">
    <text evidence="2">The sequence shown here is derived from an EMBL/GenBank/DDBJ whole genome shotgun (WGS) entry which is preliminary data.</text>
</comment>
<evidence type="ECO:0000256" key="1">
    <source>
        <dbReference type="SAM" id="SignalP"/>
    </source>
</evidence>